<feature type="signal peptide" evidence="17">
    <location>
        <begin position="1"/>
        <end position="24"/>
    </location>
</feature>
<evidence type="ECO:0000256" key="14">
    <source>
        <dbReference type="PIRSR" id="PIRSR618044-2"/>
    </source>
</evidence>
<evidence type="ECO:0000256" key="2">
    <source>
        <dbReference type="ARBA" id="ARBA00004752"/>
    </source>
</evidence>
<name>A0A9D1V573_9FIRM</name>
<evidence type="ECO:0000256" key="7">
    <source>
        <dbReference type="ARBA" id="ARBA00022729"/>
    </source>
</evidence>
<dbReference type="GO" id="GO:0009252">
    <property type="term" value="P:peptidoglycan biosynthetic process"/>
    <property type="evidence" value="ECO:0007669"/>
    <property type="project" value="UniProtKB-KW"/>
</dbReference>
<feature type="active site" description="Acyl-ester intermediate" evidence="13">
    <location>
        <position position="62"/>
    </location>
</feature>
<dbReference type="Gene3D" id="3.40.710.10">
    <property type="entry name" value="DD-peptidase/beta-lactamase superfamily"/>
    <property type="match status" value="1"/>
</dbReference>
<evidence type="ECO:0000256" key="11">
    <source>
        <dbReference type="ARBA" id="ARBA00023316"/>
    </source>
</evidence>
<dbReference type="Pfam" id="PF00768">
    <property type="entry name" value="Peptidase_S11"/>
    <property type="match status" value="1"/>
</dbReference>
<dbReference type="GO" id="GO:0008360">
    <property type="term" value="P:regulation of cell shape"/>
    <property type="evidence" value="ECO:0007669"/>
    <property type="project" value="UniProtKB-KW"/>
</dbReference>
<sequence>MKKTIAFLLTLAVMAGLLALPASAAGFTPPFDVAAPGAYVVNLDTNIIVYEKNSDQVLPTASTAKVMTAILLLEQYQDQLDSVTVAMPRYIQDELYLSGMQVADIRPGETHTLRNLLNAMLVYSGADAAMIIADYVGGGSQENFVYMMNAKAKEIGCTDTHFVDAVGMSIENVTTARDLYLMFRYALSFDTFKEVIATQKYDMGAMPPRYSEGTYNLFNTNVMIREGAGAEFYRSYCMGGKTGTLEDWSNLVAWHNQDGKSYISVVLNSPNSCDQIGVNYLDSNGNPKYNPAAYETGLLMDWVFESFDILPALDKNEPIEQVPVKYCAETDRLMVYPADDLLTILPVGSDESITQKTFHLPESVSAPVKQGDVIGTVDISLSGEVIGTVELLAERDLDRNMVLYTLSKVGEFFASLYFKVLMVLTGAAVAVYLVLYFISLAKGRGSKKIRRRY</sequence>
<comment type="function">
    <text evidence="1">Removes C-terminal D-alanyl residues from sugar-peptide cell wall precursors.</text>
</comment>
<dbReference type="PANTHER" id="PTHR35333">
    <property type="entry name" value="BETA-LACTAMASE"/>
    <property type="match status" value="1"/>
</dbReference>
<accession>A0A9D1V573</accession>
<dbReference type="InterPro" id="IPR012907">
    <property type="entry name" value="Peptidase_S11_C"/>
</dbReference>
<dbReference type="AlphaFoldDB" id="A0A9D1V573"/>
<evidence type="ECO:0000256" key="6">
    <source>
        <dbReference type="ARBA" id="ARBA00022670"/>
    </source>
</evidence>
<keyword evidence="8 19" id="KW-0378">Hydrolase</keyword>
<proteinExistence type="inferred from homology"/>
<keyword evidence="16" id="KW-1133">Transmembrane helix</keyword>
<dbReference type="InterPro" id="IPR015956">
    <property type="entry name" value="Peniciliin-bd_prot_C_sf"/>
</dbReference>
<comment type="similarity">
    <text evidence="3 15">Belongs to the peptidase S11 family.</text>
</comment>
<evidence type="ECO:0000256" key="10">
    <source>
        <dbReference type="ARBA" id="ARBA00022984"/>
    </source>
</evidence>
<evidence type="ECO:0000259" key="18">
    <source>
        <dbReference type="SMART" id="SM00936"/>
    </source>
</evidence>
<dbReference type="EC" id="3.4.16.4" evidence="4"/>
<keyword evidence="11" id="KW-0961">Cell wall biogenesis/degradation</keyword>
<feature type="binding site" evidence="14">
    <location>
        <position position="241"/>
    </location>
    <ligand>
        <name>substrate</name>
    </ligand>
</feature>
<dbReference type="GO" id="GO:0046677">
    <property type="term" value="P:response to antibiotic"/>
    <property type="evidence" value="ECO:0007669"/>
    <property type="project" value="InterPro"/>
</dbReference>
<dbReference type="SMART" id="SM00936">
    <property type="entry name" value="PBP5_C"/>
    <property type="match status" value="1"/>
</dbReference>
<dbReference type="Pfam" id="PF07943">
    <property type="entry name" value="PBP5_C"/>
    <property type="match status" value="1"/>
</dbReference>
<dbReference type="SUPFAM" id="SSF69189">
    <property type="entry name" value="Penicillin-binding protein associated domain"/>
    <property type="match status" value="1"/>
</dbReference>
<evidence type="ECO:0000256" key="16">
    <source>
        <dbReference type="SAM" id="Phobius"/>
    </source>
</evidence>
<dbReference type="Gene3D" id="2.60.410.10">
    <property type="entry name" value="D-Ala-D-Ala carboxypeptidase, C-terminal domain"/>
    <property type="match status" value="1"/>
</dbReference>
<evidence type="ECO:0000256" key="5">
    <source>
        <dbReference type="ARBA" id="ARBA00022645"/>
    </source>
</evidence>
<dbReference type="InterPro" id="IPR012338">
    <property type="entry name" value="Beta-lactam/transpept-like"/>
</dbReference>
<dbReference type="GO" id="GO:0008800">
    <property type="term" value="F:beta-lactamase activity"/>
    <property type="evidence" value="ECO:0007669"/>
    <property type="project" value="InterPro"/>
</dbReference>
<feature type="active site" evidence="13">
    <location>
        <position position="124"/>
    </location>
</feature>
<evidence type="ECO:0000256" key="13">
    <source>
        <dbReference type="PIRSR" id="PIRSR618044-1"/>
    </source>
</evidence>
<feature type="domain" description="Peptidase S11 D-Ala-D-Ala carboxypeptidase A C-terminal" evidence="18">
    <location>
        <begin position="307"/>
        <end position="399"/>
    </location>
</feature>
<dbReference type="InterPro" id="IPR018044">
    <property type="entry name" value="Peptidase_S11"/>
</dbReference>
<dbReference type="GO" id="GO:0009002">
    <property type="term" value="F:serine-type D-Ala-D-Ala carboxypeptidase activity"/>
    <property type="evidence" value="ECO:0007669"/>
    <property type="project" value="UniProtKB-EC"/>
</dbReference>
<keyword evidence="5" id="KW-0121">Carboxypeptidase</keyword>
<gene>
    <name evidence="19" type="ORF">H9865_09760</name>
</gene>
<dbReference type="GO" id="GO:0006508">
    <property type="term" value="P:proteolysis"/>
    <property type="evidence" value="ECO:0007669"/>
    <property type="project" value="UniProtKB-KW"/>
</dbReference>
<dbReference type="Proteomes" id="UP000824193">
    <property type="component" value="Unassembled WGS sequence"/>
</dbReference>
<keyword evidence="6" id="KW-0645">Protease</keyword>
<evidence type="ECO:0000256" key="1">
    <source>
        <dbReference type="ARBA" id="ARBA00003217"/>
    </source>
</evidence>
<keyword evidence="9" id="KW-0133">Cell shape</keyword>
<dbReference type="InterPro" id="IPR000871">
    <property type="entry name" value="Beta-lactam_class-A"/>
</dbReference>
<dbReference type="GO" id="GO:0071555">
    <property type="term" value="P:cell wall organization"/>
    <property type="evidence" value="ECO:0007669"/>
    <property type="project" value="UniProtKB-KW"/>
</dbReference>
<dbReference type="InterPro" id="IPR001967">
    <property type="entry name" value="Peptidase_S11_N"/>
</dbReference>
<evidence type="ECO:0000256" key="17">
    <source>
        <dbReference type="SAM" id="SignalP"/>
    </source>
</evidence>
<evidence type="ECO:0000256" key="4">
    <source>
        <dbReference type="ARBA" id="ARBA00012448"/>
    </source>
</evidence>
<comment type="caution">
    <text evidence="19">The sequence shown here is derived from an EMBL/GenBank/DDBJ whole genome shotgun (WGS) entry which is preliminary data.</text>
</comment>
<comment type="catalytic activity">
    <reaction evidence="12">
        <text>Preferential cleavage: (Ac)2-L-Lys-D-Ala-|-D-Ala. Also transpeptidation of peptidyl-alanyl moieties that are N-acyl substituents of D-alanine.</text>
        <dbReference type="EC" id="3.4.16.4"/>
    </reaction>
</comment>
<keyword evidence="10" id="KW-0573">Peptidoglycan synthesis</keyword>
<dbReference type="PANTHER" id="PTHR35333:SF4">
    <property type="entry name" value="SLR0121 PROTEIN"/>
    <property type="match status" value="1"/>
</dbReference>
<dbReference type="GO" id="GO:0030655">
    <property type="term" value="P:beta-lactam antibiotic catabolic process"/>
    <property type="evidence" value="ECO:0007669"/>
    <property type="project" value="InterPro"/>
</dbReference>
<evidence type="ECO:0000256" key="3">
    <source>
        <dbReference type="ARBA" id="ARBA00007164"/>
    </source>
</evidence>
<feature type="active site" description="Proton acceptor" evidence="13">
    <location>
        <position position="65"/>
    </location>
</feature>
<evidence type="ECO:0000256" key="8">
    <source>
        <dbReference type="ARBA" id="ARBA00022801"/>
    </source>
</evidence>
<evidence type="ECO:0000256" key="15">
    <source>
        <dbReference type="RuleBase" id="RU004016"/>
    </source>
</evidence>
<evidence type="ECO:0000313" key="20">
    <source>
        <dbReference type="Proteomes" id="UP000824193"/>
    </source>
</evidence>
<feature type="chain" id="PRO_5038429521" description="serine-type D-Ala-D-Ala carboxypeptidase" evidence="17">
    <location>
        <begin position="25"/>
        <end position="453"/>
    </location>
</feature>
<keyword evidence="16" id="KW-0472">Membrane</keyword>
<dbReference type="InterPro" id="IPR037167">
    <property type="entry name" value="Peptidase_S11_C_sf"/>
</dbReference>
<evidence type="ECO:0000313" key="19">
    <source>
        <dbReference type="EMBL" id="HIX06360.1"/>
    </source>
</evidence>
<evidence type="ECO:0000256" key="12">
    <source>
        <dbReference type="ARBA" id="ARBA00034000"/>
    </source>
</evidence>
<keyword evidence="7 17" id="KW-0732">Signal</keyword>
<keyword evidence="16" id="KW-0812">Transmembrane</keyword>
<organism evidence="19 20">
    <name type="scientific">Candidatus Allofournierella pullicola</name>
    <dbReference type="NCBI Taxonomy" id="2838596"/>
    <lineage>
        <taxon>Bacteria</taxon>
        <taxon>Bacillati</taxon>
        <taxon>Bacillota</taxon>
        <taxon>Clostridia</taxon>
        <taxon>Eubacteriales</taxon>
        <taxon>Oscillospiraceae</taxon>
        <taxon>Allofournierella</taxon>
    </lineage>
</organism>
<dbReference type="SUPFAM" id="SSF56601">
    <property type="entry name" value="beta-lactamase/transpeptidase-like"/>
    <property type="match status" value="1"/>
</dbReference>
<comment type="pathway">
    <text evidence="2">Cell wall biogenesis; peptidoglycan biosynthesis.</text>
</comment>
<reference evidence="19" key="2">
    <citation type="submission" date="2021-04" db="EMBL/GenBank/DDBJ databases">
        <authorList>
            <person name="Gilroy R."/>
        </authorList>
    </citation>
    <scope>NUCLEOTIDE SEQUENCE</scope>
    <source>
        <strain evidence="19">2239</strain>
    </source>
</reference>
<dbReference type="PRINTS" id="PR00725">
    <property type="entry name" value="DADACBPTASE1"/>
</dbReference>
<feature type="transmembrane region" description="Helical" evidence="16">
    <location>
        <begin position="416"/>
        <end position="441"/>
    </location>
</feature>
<reference evidence="19" key="1">
    <citation type="journal article" date="2021" name="PeerJ">
        <title>Extensive microbial diversity within the chicken gut microbiome revealed by metagenomics and culture.</title>
        <authorList>
            <person name="Gilroy R."/>
            <person name="Ravi A."/>
            <person name="Getino M."/>
            <person name="Pursley I."/>
            <person name="Horton D.L."/>
            <person name="Alikhan N.F."/>
            <person name="Baker D."/>
            <person name="Gharbi K."/>
            <person name="Hall N."/>
            <person name="Watson M."/>
            <person name="Adriaenssens E.M."/>
            <person name="Foster-Nyarko E."/>
            <person name="Jarju S."/>
            <person name="Secka A."/>
            <person name="Antonio M."/>
            <person name="Oren A."/>
            <person name="Chaudhuri R.R."/>
            <person name="La Ragione R."/>
            <person name="Hildebrand F."/>
            <person name="Pallen M.J."/>
        </authorList>
    </citation>
    <scope>NUCLEOTIDE SEQUENCE</scope>
    <source>
        <strain evidence="19">2239</strain>
    </source>
</reference>
<dbReference type="EMBL" id="DXFW01000034">
    <property type="protein sequence ID" value="HIX06360.1"/>
    <property type="molecule type" value="Genomic_DNA"/>
</dbReference>
<protein>
    <recommendedName>
        <fullName evidence="4">serine-type D-Ala-D-Ala carboxypeptidase</fullName>
        <ecNumber evidence="4">3.4.16.4</ecNumber>
    </recommendedName>
</protein>
<evidence type="ECO:0000256" key="9">
    <source>
        <dbReference type="ARBA" id="ARBA00022960"/>
    </source>
</evidence>